<dbReference type="InterPro" id="IPR036701">
    <property type="entry name" value="RraB-like_sf"/>
</dbReference>
<proteinExistence type="predicted"/>
<protein>
    <recommendedName>
        <fullName evidence="1">Regulator of ribonuclease activity B domain-containing protein</fullName>
    </recommendedName>
</protein>
<dbReference type="RefSeq" id="WP_160760353.1">
    <property type="nucleotide sequence ID" value="NZ_BAAADZ010000002.1"/>
</dbReference>
<dbReference type="Gene3D" id="3.30.70.970">
    <property type="entry name" value="RraB-like"/>
    <property type="match status" value="1"/>
</dbReference>
<dbReference type="OrthoDB" id="7277848at2"/>
<dbReference type="AlphaFoldDB" id="A0A6I4UF46"/>
<evidence type="ECO:0000259" key="1">
    <source>
        <dbReference type="Pfam" id="PF06877"/>
    </source>
</evidence>
<name>A0A6I4UF46_9SPHN</name>
<dbReference type="Proteomes" id="UP000430021">
    <property type="component" value="Unassembled WGS sequence"/>
</dbReference>
<feature type="domain" description="Regulator of ribonuclease activity B" evidence="1">
    <location>
        <begin position="36"/>
        <end position="131"/>
    </location>
</feature>
<gene>
    <name evidence="2" type="ORF">GRI59_00440</name>
</gene>
<dbReference type="EMBL" id="WTYB01000001">
    <property type="protein sequence ID" value="MXP37086.1"/>
    <property type="molecule type" value="Genomic_DNA"/>
</dbReference>
<dbReference type="Pfam" id="PF06877">
    <property type="entry name" value="RraB"/>
    <property type="match status" value="1"/>
</dbReference>
<reference evidence="2 3" key="1">
    <citation type="submission" date="2019-12" db="EMBL/GenBank/DDBJ databases">
        <title>Genomic-based taxomic classification of the family Erythrobacteraceae.</title>
        <authorList>
            <person name="Xu L."/>
        </authorList>
    </citation>
    <scope>NUCLEOTIDE SEQUENCE [LARGE SCALE GENOMIC DNA]</scope>
    <source>
        <strain evidence="2 3">JCM 10282</strain>
    </source>
</reference>
<evidence type="ECO:0000313" key="3">
    <source>
        <dbReference type="Proteomes" id="UP000430021"/>
    </source>
</evidence>
<accession>A0A6I4UF46</accession>
<sequence length="181" mass="20037">MADHLAYAYSTGHRPDTEWSVYRELLHLDVRDMQRIKSRRVIAVLEEHGGYLIISRWINHRPYMPTEVSAGQLQTRLLADGFSLEVHANAVHKDVTVDCRRVDRPAEIDLTVISALDLVRSLGGTYNGWGCEVDKGAAWSGWRDQTPIAPGSGAAGVMGKIMCGFLTVVAGVGFEPTTFRL</sequence>
<comment type="caution">
    <text evidence="2">The sequence shown here is derived from an EMBL/GenBank/DDBJ whole genome shotgun (WGS) entry which is preliminary data.</text>
</comment>
<organism evidence="2 3">
    <name type="scientific">Erythrobacter ramosus</name>
    <dbReference type="NCBI Taxonomy" id="35811"/>
    <lineage>
        <taxon>Bacteria</taxon>
        <taxon>Pseudomonadati</taxon>
        <taxon>Pseudomonadota</taxon>
        <taxon>Alphaproteobacteria</taxon>
        <taxon>Sphingomonadales</taxon>
        <taxon>Erythrobacteraceae</taxon>
        <taxon>Erythrobacter/Porphyrobacter group</taxon>
        <taxon>Erythrobacter</taxon>
    </lineage>
</organism>
<evidence type="ECO:0000313" key="2">
    <source>
        <dbReference type="EMBL" id="MXP37086.1"/>
    </source>
</evidence>
<dbReference type="InterPro" id="IPR009671">
    <property type="entry name" value="RraB_dom"/>
</dbReference>
<dbReference type="SUPFAM" id="SSF89946">
    <property type="entry name" value="Hypothetical protein VC0424"/>
    <property type="match status" value="1"/>
</dbReference>